<keyword evidence="3" id="KW-1185">Reference proteome</keyword>
<organism evidence="2 3">
    <name type="scientific">Methylorubrum zatmanii</name>
    <dbReference type="NCBI Taxonomy" id="29429"/>
    <lineage>
        <taxon>Bacteria</taxon>
        <taxon>Pseudomonadati</taxon>
        <taxon>Pseudomonadota</taxon>
        <taxon>Alphaproteobacteria</taxon>
        <taxon>Hyphomicrobiales</taxon>
        <taxon>Methylobacteriaceae</taxon>
        <taxon>Methylorubrum</taxon>
    </lineage>
</organism>
<protein>
    <submittedName>
        <fullName evidence="2">Nucleotidyltransferase domain-containing protein</fullName>
    </submittedName>
</protein>
<evidence type="ECO:0000313" key="3">
    <source>
        <dbReference type="Proteomes" id="UP001596237"/>
    </source>
</evidence>
<feature type="domain" description="Polymerase beta nucleotidyltransferase" evidence="1">
    <location>
        <begin position="25"/>
        <end position="73"/>
    </location>
</feature>
<dbReference type="InterPro" id="IPR052548">
    <property type="entry name" value="Type_VII_TA_antitoxin"/>
</dbReference>
<dbReference type="PANTHER" id="PTHR33933:SF1">
    <property type="entry name" value="PROTEIN ADENYLYLTRANSFERASE MNTA-RELATED"/>
    <property type="match status" value="1"/>
</dbReference>
<accession>A0ABW1WJS5</accession>
<dbReference type="InterPro" id="IPR043519">
    <property type="entry name" value="NT_sf"/>
</dbReference>
<dbReference type="Gene3D" id="3.30.460.10">
    <property type="entry name" value="Beta Polymerase, domain 2"/>
    <property type="match status" value="1"/>
</dbReference>
<name>A0ABW1WJS5_9HYPH</name>
<dbReference type="Proteomes" id="UP001596237">
    <property type="component" value="Unassembled WGS sequence"/>
</dbReference>
<dbReference type="Pfam" id="PF18765">
    <property type="entry name" value="Polbeta"/>
    <property type="match status" value="1"/>
</dbReference>
<dbReference type="EMBL" id="JBHSTT010000006">
    <property type="protein sequence ID" value="MFC6387942.1"/>
    <property type="molecule type" value="Genomic_DNA"/>
</dbReference>
<dbReference type="RefSeq" id="WP_009862012.1">
    <property type="nucleotide sequence ID" value="NZ_JBHSTT010000006.1"/>
</dbReference>
<proteinExistence type="predicted"/>
<sequence>MASRLTEDRVLAQFRSALDKTYGSRIARIVLFGSRARGDARPDSDYDIGLFLNDLHSFDHEAQVLAEIETDLLTKTGAVLNALPLPASAYGEQTAWMQELRRDGIDL</sequence>
<dbReference type="CDD" id="cd05403">
    <property type="entry name" value="NT_KNTase_like"/>
    <property type="match status" value="1"/>
</dbReference>
<dbReference type="SUPFAM" id="SSF81301">
    <property type="entry name" value="Nucleotidyltransferase"/>
    <property type="match status" value="1"/>
</dbReference>
<gene>
    <name evidence="2" type="ORF">ACFQDP_01030</name>
</gene>
<evidence type="ECO:0000313" key="2">
    <source>
        <dbReference type="EMBL" id="MFC6387942.1"/>
    </source>
</evidence>
<evidence type="ECO:0000259" key="1">
    <source>
        <dbReference type="Pfam" id="PF18765"/>
    </source>
</evidence>
<comment type="caution">
    <text evidence="2">The sequence shown here is derived from an EMBL/GenBank/DDBJ whole genome shotgun (WGS) entry which is preliminary data.</text>
</comment>
<dbReference type="InterPro" id="IPR041633">
    <property type="entry name" value="Polbeta"/>
</dbReference>
<reference evidence="3" key="1">
    <citation type="journal article" date="2019" name="Int. J. Syst. Evol. Microbiol.">
        <title>The Global Catalogue of Microorganisms (GCM) 10K type strain sequencing project: providing services to taxonomists for standard genome sequencing and annotation.</title>
        <authorList>
            <consortium name="The Broad Institute Genomics Platform"/>
            <consortium name="The Broad Institute Genome Sequencing Center for Infectious Disease"/>
            <person name="Wu L."/>
            <person name="Ma J."/>
        </authorList>
    </citation>
    <scope>NUCLEOTIDE SEQUENCE [LARGE SCALE GENOMIC DNA]</scope>
    <source>
        <strain evidence="3">CCUG 36916</strain>
    </source>
</reference>
<dbReference type="PANTHER" id="PTHR33933">
    <property type="entry name" value="NUCLEOTIDYLTRANSFERASE"/>
    <property type="match status" value="1"/>
</dbReference>